<evidence type="ECO:0000313" key="3">
    <source>
        <dbReference type="Proteomes" id="UP000244682"/>
    </source>
</evidence>
<name>A0AAU8ZK58_MORMO</name>
<dbReference type="Proteomes" id="UP000244682">
    <property type="component" value="Chromosome"/>
</dbReference>
<accession>A0AAU8ZK58</accession>
<organism evidence="2 3">
    <name type="scientific">Morganella morganii</name>
    <name type="common">Proteus morganii</name>
    <dbReference type="NCBI Taxonomy" id="582"/>
    <lineage>
        <taxon>Bacteria</taxon>
        <taxon>Pseudomonadati</taxon>
        <taxon>Pseudomonadota</taxon>
        <taxon>Gammaproteobacteria</taxon>
        <taxon>Enterobacterales</taxon>
        <taxon>Morganellaceae</taxon>
        <taxon>Morganella</taxon>
    </lineage>
</organism>
<dbReference type="AlphaFoldDB" id="A0AAU8ZK58"/>
<proteinExistence type="predicted"/>
<protein>
    <submittedName>
        <fullName evidence="2">Uncharacterized protein</fullName>
    </submittedName>
</protein>
<reference evidence="2 3" key="1">
    <citation type="submission" date="2018-04" db="EMBL/GenBank/DDBJ databases">
        <title>Whole genome sequencing of Morganella morganii AR_0133.</title>
        <authorList>
            <person name="Conlan S."/>
            <person name="Thomas P.J."/>
            <person name="Mullikin J."/>
            <person name="Frank K.M."/>
            <person name="Segre J.A."/>
        </authorList>
    </citation>
    <scope>NUCLEOTIDE SEQUENCE [LARGE SCALE GENOMIC DNA]</scope>
    <source>
        <strain evidence="2 3">AR_0133</strain>
    </source>
</reference>
<sequence>MIYIEIIRHHQYRRFHGKHVCFCLPEHHNSISTKGTKISCGTAAGRKTGQEKNRNRRNEKAPL</sequence>
<dbReference type="EMBL" id="CP028956">
    <property type="protein sequence ID" value="AWC93495.1"/>
    <property type="molecule type" value="Genomic_DNA"/>
</dbReference>
<gene>
    <name evidence="2" type="ORF">AM380_07565</name>
</gene>
<feature type="region of interest" description="Disordered" evidence="1">
    <location>
        <begin position="34"/>
        <end position="63"/>
    </location>
</feature>
<feature type="compositionally biased region" description="Basic and acidic residues" evidence="1">
    <location>
        <begin position="48"/>
        <end position="63"/>
    </location>
</feature>
<evidence type="ECO:0000313" key="2">
    <source>
        <dbReference type="EMBL" id="AWC93495.1"/>
    </source>
</evidence>
<evidence type="ECO:0000256" key="1">
    <source>
        <dbReference type="SAM" id="MobiDB-lite"/>
    </source>
</evidence>